<dbReference type="PANTHER" id="PTHR10509">
    <property type="entry name" value="O-METHYLTRANSFERASE-RELATED"/>
    <property type="match status" value="1"/>
</dbReference>
<evidence type="ECO:0000313" key="4">
    <source>
        <dbReference type="EMBL" id="MYL21331.1"/>
    </source>
</evidence>
<evidence type="ECO:0000256" key="3">
    <source>
        <dbReference type="ARBA" id="ARBA00022691"/>
    </source>
</evidence>
<dbReference type="PROSITE" id="PS51682">
    <property type="entry name" value="SAM_OMT_I"/>
    <property type="match status" value="1"/>
</dbReference>
<dbReference type="EMBL" id="WMET01000004">
    <property type="protein sequence ID" value="MYL21331.1"/>
    <property type="molecule type" value="Genomic_DNA"/>
</dbReference>
<evidence type="ECO:0000256" key="1">
    <source>
        <dbReference type="ARBA" id="ARBA00022603"/>
    </source>
</evidence>
<dbReference type="Gene3D" id="3.40.50.150">
    <property type="entry name" value="Vaccinia Virus protein VP39"/>
    <property type="match status" value="1"/>
</dbReference>
<dbReference type="SUPFAM" id="SSF53335">
    <property type="entry name" value="S-adenosyl-L-methionine-dependent methyltransferases"/>
    <property type="match status" value="1"/>
</dbReference>
<keyword evidence="1 4" id="KW-0489">Methyltransferase</keyword>
<dbReference type="GO" id="GO:0008171">
    <property type="term" value="F:O-methyltransferase activity"/>
    <property type="evidence" value="ECO:0007669"/>
    <property type="project" value="InterPro"/>
</dbReference>
<accession>A0A845DUK2</accession>
<evidence type="ECO:0000256" key="2">
    <source>
        <dbReference type="ARBA" id="ARBA00022679"/>
    </source>
</evidence>
<organism evidence="4 5">
    <name type="scientific">Halobacillus litoralis</name>
    <dbReference type="NCBI Taxonomy" id="45668"/>
    <lineage>
        <taxon>Bacteria</taxon>
        <taxon>Bacillati</taxon>
        <taxon>Bacillota</taxon>
        <taxon>Bacilli</taxon>
        <taxon>Bacillales</taxon>
        <taxon>Bacillaceae</taxon>
        <taxon>Halobacillus</taxon>
    </lineage>
</organism>
<dbReference type="InterPro" id="IPR002935">
    <property type="entry name" value="SAM_O-MeTrfase"/>
</dbReference>
<keyword evidence="3" id="KW-0949">S-adenosyl-L-methionine</keyword>
<sequence>MSERETWEKVDEYVIDRLVTEEGDMASINALNEREGLPSIGVSSTQGKMLYLYVKMKAARRVLEIGTLGGYSSIWMAKALPENGTLTTLEFSPKHAETAAVNMENAGVKDKISIHVGPALETLPALQNEEPFDFVFIDADKENNPHYIEHVLRLSKPGTTILVDNVIRNGEILEEDSKSSSIQGIRRMFDLLHHHPRLESTAFQTVGNKGYDGFLLAVVQ</sequence>
<dbReference type="InterPro" id="IPR050362">
    <property type="entry name" value="Cation-dep_OMT"/>
</dbReference>
<dbReference type="InterPro" id="IPR029063">
    <property type="entry name" value="SAM-dependent_MTases_sf"/>
</dbReference>
<dbReference type="GO" id="GO:0032259">
    <property type="term" value="P:methylation"/>
    <property type="evidence" value="ECO:0007669"/>
    <property type="project" value="UniProtKB-KW"/>
</dbReference>
<dbReference type="Pfam" id="PF01596">
    <property type="entry name" value="Methyltransf_3"/>
    <property type="match status" value="1"/>
</dbReference>
<dbReference type="CDD" id="cd02440">
    <property type="entry name" value="AdoMet_MTases"/>
    <property type="match status" value="1"/>
</dbReference>
<keyword evidence="2 4" id="KW-0808">Transferase</keyword>
<comment type="caution">
    <text evidence="4">The sequence shown here is derived from an EMBL/GenBank/DDBJ whole genome shotgun (WGS) entry which is preliminary data.</text>
</comment>
<dbReference type="PANTHER" id="PTHR10509:SF14">
    <property type="entry name" value="CAFFEOYL-COA O-METHYLTRANSFERASE 3-RELATED"/>
    <property type="match status" value="1"/>
</dbReference>
<gene>
    <name evidence="4" type="ORF">GLW04_15625</name>
</gene>
<dbReference type="Proteomes" id="UP000460949">
    <property type="component" value="Unassembled WGS sequence"/>
</dbReference>
<evidence type="ECO:0000313" key="5">
    <source>
        <dbReference type="Proteomes" id="UP000460949"/>
    </source>
</evidence>
<proteinExistence type="predicted"/>
<dbReference type="RefSeq" id="WP_160838917.1">
    <property type="nucleotide sequence ID" value="NZ_WMET01000004.1"/>
</dbReference>
<dbReference type="GO" id="GO:0008757">
    <property type="term" value="F:S-adenosylmethionine-dependent methyltransferase activity"/>
    <property type="evidence" value="ECO:0007669"/>
    <property type="project" value="TreeGrafter"/>
</dbReference>
<protein>
    <submittedName>
        <fullName evidence="4">Methyltransferase domain-containing protein</fullName>
    </submittedName>
</protein>
<dbReference type="AlphaFoldDB" id="A0A845DUK2"/>
<name>A0A845DUK2_9BACI</name>
<reference evidence="4 5" key="1">
    <citation type="submission" date="2019-11" db="EMBL/GenBank/DDBJ databases">
        <title>Genome sequences of 17 halophilic strains isolated from different environments.</title>
        <authorList>
            <person name="Furrow R.E."/>
        </authorList>
    </citation>
    <scope>NUCLEOTIDE SEQUENCE [LARGE SCALE GENOMIC DNA]</scope>
    <source>
        <strain evidence="4 5">22511_23_Filter</strain>
    </source>
</reference>